<dbReference type="InterPro" id="IPR012818">
    <property type="entry name" value="CbiE"/>
</dbReference>
<keyword evidence="6" id="KW-0489">Methyltransferase</keyword>
<dbReference type="InterPro" id="IPR014777">
    <property type="entry name" value="4pyrrole_Mease_sub1"/>
</dbReference>
<dbReference type="InterPro" id="IPR006365">
    <property type="entry name" value="Cbl_synth_CobL"/>
</dbReference>
<protein>
    <recommendedName>
        <fullName evidence="4">tRNA (guanine(46)-N(7))-methyltransferase</fullName>
        <ecNumber evidence="4">2.1.1.33</ecNumber>
    </recommendedName>
</protein>
<keyword evidence="5" id="KW-0169">Cobalamin biosynthesis</keyword>
<accession>A0A177E9V3</accession>
<dbReference type="InterPro" id="IPR035996">
    <property type="entry name" value="4pyrrol_Methylase_sf"/>
</dbReference>
<dbReference type="Gene3D" id="3.40.50.150">
    <property type="entry name" value="Vaccinia Virus protein VP39"/>
    <property type="match status" value="1"/>
</dbReference>
<organism evidence="11 12">
    <name type="scientific">Thermodesulfatator autotrophicus</name>
    <dbReference type="NCBI Taxonomy" id="1795632"/>
    <lineage>
        <taxon>Bacteria</taxon>
        <taxon>Pseudomonadati</taxon>
        <taxon>Thermodesulfobacteriota</taxon>
        <taxon>Thermodesulfobacteria</taxon>
        <taxon>Thermodesulfobacteriales</taxon>
        <taxon>Thermodesulfatatoraceae</taxon>
        <taxon>Thermodesulfatator</taxon>
    </lineage>
</organism>
<dbReference type="STRING" id="1795632.TH606_02825"/>
<comment type="catalytic activity">
    <reaction evidence="1">
        <text>guanosine(46) in tRNA + S-adenosyl-L-methionine = N(7)-methylguanosine(46) in tRNA + S-adenosyl-L-homocysteine</text>
        <dbReference type="Rhea" id="RHEA:42708"/>
        <dbReference type="Rhea" id="RHEA-COMP:10188"/>
        <dbReference type="Rhea" id="RHEA-COMP:10189"/>
        <dbReference type="ChEBI" id="CHEBI:57856"/>
        <dbReference type="ChEBI" id="CHEBI:59789"/>
        <dbReference type="ChEBI" id="CHEBI:74269"/>
        <dbReference type="ChEBI" id="CHEBI:74480"/>
        <dbReference type="EC" id="2.1.1.33"/>
    </reaction>
</comment>
<dbReference type="InterPro" id="IPR014776">
    <property type="entry name" value="4pyrrole_Mease_sub2"/>
</dbReference>
<dbReference type="EMBL" id="LSFI01000009">
    <property type="protein sequence ID" value="OAG28200.1"/>
    <property type="molecule type" value="Genomic_DNA"/>
</dbReference>
<dbReference type="SUPFAM" id="SSF53790">
    <property type="entry name" value="Tetrapyrrole methylase"/>
    <property type="match status" value="1"/>
</dbReference>
<evidence type="ECO:0000256" key="3">
    <source>
        <dbReference type="ARBA" id="ARBA00004953"/>
    </source>
</evidence>
<evidence type="ECO:0000259" key="10">
    <source>
        <dbReference type="Pfam" id="PF00590"/>
    </source>
</evidence>
<dbReference type="GO" id="GO:0008276">
    <property type="term" value="F:protein methyltransferase activity"/>
    <property type="evidence" value="ECO:0007669"/>
    <property type="project" value="InterPro"/>
</dbReference>
<comment type="caution">
    <text evidence="11">The sequence shown here is derived from an EMBL/GenBank/DDBJ whole genome shotgun (WGS) entry which is preliminary data.</text>
</comment>
<dbReference type="Gene3D" id="3.40.1010.10">
    <property type="entry name" value="Cobalt-precorrin-4 Transmethylase, Domain 1"/>
    <property type="match status" value="1"/>
</dbReference>
<evidence type="ECO:0000256" key="6">
    <source>
        <dbReference type="ARBA" id="ARBA00022603"/>
    </source>
</evidence>
<keyword evidence="8" id="KW-0949">S-adenosyl-L-methionine</keyword>
<sequence length="410" mass="45613">MKGTKLWVLGLPIKDYTPQITIALKEADKIIAARHLENNLSSWREKFPQKNWIFYERFSQALEEAEKALGQQKKVAFWASGDPLFFGVARTFLTRLNPEEIKVVPALSSLQVAFAESKIPWEDALFVSLHGQNENKINDLKALLRRQKKLLVLTDPQNSPAKIANYLLAAGLGSTKMIVAERLGFPEEKIYTGPPAEFASKDFKNPNLVILLQEKPGEPPVFGLKEDEFLHEKGLITKDEVRAVAIHKLRLPPQGVFWDIGAGSGSVACEVANLAPGLLVYAVEKSPERTRMIEKNRENLGLPNLTVVEGKAPEVLAPLPSPDRIFIGGGGKDLRSILETSWLKLKSGLVVIAVITIESLEIAYQFLKEKEGLKEVVSIQVSRSSNRISGYTYLQALNQVYLLVGEKHES</sequence>
<dbReference type="PIRSF" id="PIRSF036428">
    <property type="entry name" value="CobL"/>
    <property type="match status" value="1"/>
</dbReference>
<dbReference type="InterPro" id="IPR003358">
    <property type="entry name" value="tRNA_(Gua-N-7)_MeTrfase_Trmb"/>
</dbReference>
<keyword evidence="9" id="KW-0819">tRNA processing</keyword>
<evidence type="ECO:0000313" key="11">
    <source>
        <dbReference type="EMBL" id="OAG28200.1"/>
    </source>
</evidence>
<name>A0A177E9V3_9BACT</name>
<comment type="pathway">
    <text evidence="3">Cofactor biosynthesis; adenosylcobalamin biosynthesis.</text>
</comment>
<dbReference type="CDD" id="cd02440">
    <property type="entry name" value="AdoMet_MTases"/>
    <property type="match status" value="1"/>
</dbReference>
<feature type="domain" description="Tetrapyrrole methylase" evidence="10">
    <location>
        <begin position="8"/>
        <end position="197"/>
    </location>
</feature>
<reference evidence="11 12" key="1">
    <citation type="submission" date="2016-02" db="EMBL/GenBank/DDBJ databases">
        <title>Draft genome sequence of Thermodesulfatator sp. S606.</title>
        <authorList>
            <person name="Lai Q."/>
            <person name="Cao J."/>
            <person name="Dupont S."/>
            <person name="Shao Z."/>
            <person name="Jebbar M."/>
            <person name="Alain K."/>
        </authorList>
    </citation>
    <scope>NUCLEOTIDE SEQUENCE [LARGE SCALE GENOMIC DNA]</scope>
    <source>
        <strain evidence="11 12">S606</strain>
    </source>
</reference>
<evidence type="ECO:0000256" key="5">
    <source>
        <dbReference type="ARBA" id="ARBA00022573"/>
    </source>
</evidence>
<gene>
    <name evidence="11" type="ORF">TH606_02825</name>
</gene>
<dbReference type="UniPathway" id="UPA00148"/>
<evidence type="ECO:0000256" key="4">
    <source>
        <dbReference type="ARBA" id="ARBA00011977"/>
    </source>
</evidence>
<keyword evidence="12" id="KW-1185">Reference proteome</keyword>
<dbReference type="AlphaFoldDB" id="A0A177E9V3"/>
<dbReference type="InterPro" id="IPR029063">
    <property type="entry name" value="SAM-dependent_MTases_sf"/>
</dbReference>
<dbReference type="CDD" id="cd11644">
    <property type="entry name" value="Precorrin-6Y-MT"/>
    <property type="match status" value="1"/>
</dbReference>
<dbReference type="Pfam" id="PF00590">
    <property type="entry name" value="TP_methylase"/>
    <property type="match status" value="1"/>
</dbReference>
<dbReference type="NCBIfam" id="TIGR02467">
    <property type="entry name" value="CbiE"/>
    <property type="match status" value="1"/>
</dbReference>
<proteinExistence type="predicted"/>
<evidence type="ECO:0000256" key="7">
    <source>
        <dbReference type="ARBA" id="ARBA00022679"/>
    </source>
</evidence>
<comment type="function">
    <text evidence="2">Catalyzes the formation of N(7)-methylguanine at position 46 (m7G46) in tRNA.</text>
</comment>
<dbReference type="PANTHER" id="PTHR43182">
    <property type="entry name" value="COBALT-PRECORRIN-6B C(15)-METHYLTRANSFERASE (DECARBOXYLATING)"/>
    <property type="match status" value="1"/>
</dbReference>
<evidence type="ECO:0000256" key="9">
    <source>
        <dbReference type="ARBA" id="ARBA00022694"/>
    </source>
</evidence>
<dbReference type="NCBIfam" id="TIGR02469">
    <property type="entry name" value="CbiT"/>
    <property type="match status" value="1"/>
</dbReference>
<dbReference type="InterPro" id="IPR014008">
    <property type="entry name" value="Cbl_synth_MTase_CbiT"/>
</dbReference>
<evidence type="ECO:0000256" key="2">
    <source>
        <dbReference type="ARBA" id="ARBA00003015"/>
    </source>
</evidence>
<dbReference type="InterPro" id="IPR000878">
    <property type="entry name" value="4pyrrol_Mease"/>
</dbReference>
<evidence type="ECO:0000256" key="8">
    <source>
        <dbReference type="ARBA" id="ARBA00022691"/>
    </source>
</evidence>
<dbReference type="EC" id="2.1.1.33" evidence="4"/>
<dbReference type="GO" id="GO:0009236">
    <property type="term" value="P:cobalamin biosynthetic process"/>
    <property type="evidence" value="ECO:0007669"/>
    <property type="project" value="UniProtKB-UniPathway"/>
</dbReference>
<dbReference type="GO" id="GO:0008176">
    <property type="term" value="F:tRNA (guanine(46)-N7)-methyltransferase activity"/>
    <property type="evidence" value="ECO:0007669"/>
    <property type="project" value="UniProtKB-EC"/>
</dbReference>
<dbReference type="Gene3D" id="3.30.950.10">
    <property type="entry name" value="Methyltransferase, Cobalt-precorrin-4 Transmethylase, Domain 2"/>
    <property type="match status" value="1"/>
</dbReference>
<dbReference type="Proteomes" id="UP000076964">
    <property type="component" value="Unassembled WGS sequence"/>
</dbReference>
<dbReference type="Pfam" id="PF02390">
    <property type="entry name" value="Methyltransf_4"/>
    <property type="match status" value="1"/>
</dbReference>
<dbReference type="PANTHER" id="PTHR43182:SF1">
    <property type="entry name" value="COBALT-PRECORRIN-7 C(5)-METHYLTRANSFERASE"/>
    <property type="match status" value="1"/>
</dbReference>
<keyword evidence="7" id="KW-0808">Transferase</keyword>
<dbReference type="InterPro" id="IPR050714">
    <property type="entry name" value="Cobalamin_biosynth_MTase"/>
</dbReference>
<dbReference type="SUPFAM" id="SSF53335">
    <property type="entry name" value="S-adenosyl-L-methionine-dependent methyltransferases"/>
    <property type="match status" value="1"/>
</dbReference>
<evidence type="ECO:0000313" key="12">
    <source>
        <dbReference type="Proteomes" id="UP000076964"/>
    </source>
</evidence>
<evidence type="ECO:0000256" key="1">
    <source>
        <dbReference type="ARBA" id="ARBA00000142"/>
    </source>
</evidence>